<protein>
    <submittedName>
        <fullName evidence="1">Uncharacterized protein</fullName>
    </submittedName>
</protein>
<sequence length="44" mass="4649">GISAADVDSIAEDVVRISFGTDGRLAGRPPIDRDDLKAILRLAL</sequence>
<reference evidence="1" key="1">
    <citation type="journal article" date="2014" name="Front. Microbiol.">
        <title>High frequency of phylogenetically diverse reductive dehalogenase-homologous genes in deep subseafloor sedimentary metagenomes.</title>
        <authorList>
            <person name="Kawai M."/>
            <person name="Futagami T."/>
            <person name="Toyoda A."/>
            <person name="Takaki Y."/>
            <person name="Nishi S."/>
            <person name="Hori S."/>
            <person name="Arai W."/>
            <person name="Tsubouchi T."/>
            <person name="Morono Y."/>
            <person name="Uchiyama I."/>
            <person name="Ito T."/>
            <person name="Fujiyama A."/>
            <person name="Inagaki F."/>
            <person name="Takami H."/>
        </authorList>
    </citation>
    <scope>NUCLEOTIDE SEQUENCE</scope>
    <source>
        <strain evidence="1">Expedition CK06-06</strain>
    </source>
</reference>
<organism evidence="1">
    <name type="scientific">marine sediment metagenome</name>
    <dbReference type="NCBI Taxonomy" id="412755"/>
    <lineage>
        <taxon>unclassified sequences</taxon>
        <taxon>metagenomes</taxon>
        <taxon>ecological metagenomes</taxon>
    </lineage>
</organism>
<accession>X0SS93</accession>
<feature type="non-terminal residue" evidence="1">
    <location>
        <position position="1"/>
    </location>
</feature>
<name>X0SS93_9ZZZZ</name>
<gene>
    <name evidence="1" type="ORF">S01H1_13702</name>
</gene>
<dbReference type="EMBL" id="BARS01007080">
    <property type="protein sequence ID" value="GAF77996.1"/>
    <property type="molecule type" value="Genomic_DNA"/>
</dbReference>
<proteinExistence type="predicted"/>
<dbReference type="AlphaFoldDB" id="X0SS93"/>
<evidence type="ECO:0000313" key="1">
    <source>
        <dbReference type="EMBL" id="GAF77996.1"/>
    </source>
</evidence>
<comment type="caution">
    <text evidence="1">The sequence shown here is derived from an EMBL/GenBank/DDBJ whole genome shotgun (WGS) entry which is preliminary data.</text>
</comment>